<dbReference type="EC" id="3.1.21.4" evidence="2"/>
<sequence length="870" mass="100147">MYHYLFTNDLRISVLDESLKKAGQCFTTDTVPPSSVDKSANNNMMTLGFYFTLNENSNCAKAAAAGNTRAVVLNFIKKFQFPNMRTNVAFNECKDDGIKLAPMRVIVKVLYTMNLLHGSSIAYLTKEEIKDFIFYNASVAKNKHPDIAQLIEKIFEYRKTGILPESVSTSESEHEWKHEDRQIREMLKVLQWSGCITEKEGKFVIDNDQLSARNKADVFDIITCDTFWEGSTIESYREYMDMVDFVVESDGDKNAIESQQEDPEERNKRLFRYWMSCQVKPEGDSDAGNPYSEASIDQYVSNVANTPLSSMPDRSVFYTTNVGEVQITIEALDNSDRENNTQRSAVKKYMEYLSNIVPEEDCDEVFNHRVFGMHIKQENNALSEENPHVCIGWSDLGDLSEVSSKEELANLYDEHFNKNPRGKGQDVGQVWRFLNDMQIGDYVIFAENSVFHIGRVESDYYYDSTDNPEQSADYKNNRTVRWLKKNISRNILSSNLHKSLMTAMSIFSLNDYKSAVSDLLRGTYVKDEYRTEVEEEIMELVFNTSIETKYERNRIVFGAPGTGKSHKLKEDCEEMMNNTDGSFERVTFHPEYSYSQFVGTYKPVMGDDEETIKYSYVPGPFMRMYVEALKSGRTENPQPHLLLIEEINRAKVAAVFGDVFQLLDRDDNGVSEYEIQASEDIRKYLTKELGGSPDSYKHIRIPNNMFIWATMNSADQGVFPMDTAFKRRWNFEYLGIDENEEKIKGIGKIMLAGTDEPIEWNRLRKAINAKMSSSDFKINEDKLMGPFFLSKKIIASDENRMIIDKDEFIKAFKSKVIMYLYEDAVKQGKHRFFEGCPDTGKYSAVCDAFDIMGIAIFGPTFRETFYDKED</sequence>
<dbReference type="Gene3D" id="3.40.50.300">
    <property type="entry name" value="P-loop containing nucleotide triphosphate hydrolases"/>
    <property type="match status" value="1"/>
</dbReference>
<name>A0A6N3GHE1_9FIRM</name>
<dbReference type="InterPro" id="IPR027417">
    <property type="entry name" value="P-loop_NTPase"/>
</dbReference>
<proteinExistence type="predicted"/>
<keyword evidence="2" id="KW-0378">Hydrolase</keyword>
<gene>
    <name evidence="2" type="primary">ydiS</name>
    <name evidence="2" type="ORF">RILFYP67_02714</name>
</gene>
<dbReference type="InterPro" id="IPR052934">
    <property type="entry name" value="Methyl-DNA_Rec/Restrict_Enz"/>
</dbReference>
<organism evidence="2">
    <name type="scientific">Roseburia intestinalis</name>
    <dbReference type="NCBI Taxonomy" id="166486"/>
    <lineage>
        <taxon>Bacteria</taxon>
        <taxon>Bacillati</taxon>
        <taxon>Bacillota</taxon>
        <taxon>Clostridia</taxon>
        <taxon>Lachnospirales</taxon>
        <taxon>Lachnospiraceae</taxon>
        <taxon>Roseburia</taxon>
    </lineage>
</organism>
<dbReference type="RefSeq" id="WP_422046972.1">
    <property type="nucleotide sequence ID" value="NZ_CACRUM010000083.1"/>
</dbReference>
<dbReference type="InterPro" id="IPR011704">
    <property type="entry name" value="ATPase_dyneun-rel_AAA"/>
</dbReference>
<feature type="domain" description="ATPase dynein-related AAA" evidence="1">
    <location>
        <begin position="555"/>
        <end position="728"/>
    </location>
</feature>
<protein>
    <submittedName>
        <fullName evidence="2">Type-2 restriction enzyme BsuMI component YdiS</fullName>
        <ecNumber evidence="2">3.1.21.4</ecNumber>
    </submittedName>
</protein>
<dbReference type="GO" id="GO:0005524">
    <property type="term" value="F:ATP binding"/>
    <property type="evidence" value="ECO:0007669"/>
    <property type="project" value="InterPro"/>
</dbReference>
<dbReference type="Pfam" id="PF07728">
    <property type="entry name" value="AAA_5"/>
    <property type="match status" value="1"/>
</dbReference>
<dbReference type="PANTHER" id="PTHR37291">
    <property type="entry name" value="5-METHYLCYTOSINE-SPECIFIC RESTRICTION ENZYME B"/>
    <property type="match status" value="1"/>
</dbReference>
<dbReference type="GO" id="GO:0009036">
    <property type="term" value="F:type II site-specific deoxyribonuclease activity"/>
    <property type="evidence" value="ECO:0007669"/>
    <property type="project" value="UniProtKB-EC"/>
</dbReference>
<evidence type="ECO:0000313" key="2">
    <source>
        <dbReference type="EMBL" id="VYU63836.1"/>
    </source>
</evidence>
<reference evidence="2" key="1">
    <citation type="submission" date="2019-11" db="EMBL/GenBank/DDBJ databases">
        <authorList>
            <person name="Feng L."/>
        </authorList>
    </citation>
    <scope>NUCLEOTIDE SEQUENCE</scope>
    <source>
        <strain evidence="2">RintestinalisLFYP67</strain>
    </source>
</reference>
<dbReference type="GO" id="GO:0016887">
    <property type="term" value="F:ATP hydrolysis activity"/>
    <property type="evidence" value="ECO:0007669"/>
    <property type="project" value="InterPro"/>
</dbReference>
<accession>A0A6N3GHE1</accession>
<dbReference type="EMBL" id="CACRUM010000083">
    <property type="protein sequence ID" value="VYU63836.1"/>
    <property type="molecule type" value="Genomic_DNA"/>
</dbReference>
<dbReference type="PANTHER" id="PTHR37291:SF1">
    <property type="entry name" value="TYPE IV METHYL-DIRECTED RESTRICTION ENZYME ECOKMCRB SUBUNIT"/>
    <property type="match status" value="1"/>
</dbReference>
<evidence type="ECO:0000259" key="1">
    <source>
        <dbReference type="Pfam" id="PF07728"/>
    </source>
</evidence>
<dbReference type="SUPFAM" id="SSF52540">
    <property type="entry name" value="P-loop containing nucleoside triphosphate hydrolases"/>
    <property type="match status" value="1"/>
</dbReference>
<dbReference type="AlphaFoldDB" id="A0A6N3GHE1"/>